<accession>A0A4P6HIZ0</accession>
<evidence type="ECO:0000313" key="1">
    <source>
        <dbReference type="EMBL" id="QAZ67041.1"/>
    </source>
</evidence>
<dbReference type="Gene3D" id="3.40.50.300">
    <property type="entry name" value="P-loop containing nucleotide triphosphate hydrolases"/>
    <property type="match status" value="1"/>
</dbReference>
<dbReference type="InterPro" id="IPR027417">
    <property type="entry name" value="P-loop_NTPase"/>
</dbReference>
<reference evidence="1 2" key="1">
    <citation type="submission" date="2018-02" db="EMBL/GenBank/DDBJ databases">
        <title>Genome sequence of Desulfovibrio carbinolicus DSM 3852.</title>
        <authorList>
            <person name="Wilbanks E."/>
            <person name="Skennerton C.T."/>
            <person name="Orphan V.J."/>
        </authorList>
    </citation>
    <scope>NUCLEOTIDE SEQUENCE [LARGE SCALE GENOMIC DNA]</scope>
    <source>
        <strain evidence="1 2">DSM 3852</strain>
    </source>
</reference>
<dbReference type="EMBL" id="CP026538">
    <property type="protein sequence ID" value="QAZ67041.1"/>
    <property type="molecule type" value="Genomic_DNA"/>
</dbReference>
<protein>
    <recommendedName>
        <fullName evidence="3">Terminase large subunit gp17-like C-terminal domain-containing protein</fullName>
    </recommendedName>
</protein>
<dbReference type="KEGG" id="dcb:C3Y92_07280"/>
<proteinExistence type="predicted"/>
<keyword evidence="2" id="KW-1185">Reference proteome</keyword>
<evidence type="ECO:0008006" key="3">
    <source>
        <dbReference type="Google" id="ProtNLM"/>
    </source>
</evidence>
<evidence type="ECO:0000313" key="2">
    <source>
        <dbReference type="Proteomes" id="UP000293296"/>
    </source>
</evidence>
<organism evidence="1 2">
    <name type="scientific">Solidesulfovibrio carbinolicus</name>
    <dbReference type="NCBI Taxonomy" id="296842"/>
    <lineage>
        <taxon>Bacteria</taxon>
        <taxon>Pseudomonadati</taxon>
        <taxon>Thermodesulfobacteriota</taxon>
        <taxon>Desulfovibrionia</taxon>
        <taxon>Desulfovibrionales</taxon>
        <taxon>Desulfovibrionaceae</taxon>
        <taxon>Solidesulfovibrio</taxon>
    </lineage>
</organism>
<dbReference type="NCBIfam" id="TIGR01630">
    <property type="entry name" value="psiM2_ORF9"/>
    <property type="match status" value="1"/>
</dbReference>
<dbReference type="AlphaFoldDB" id="A0A4P6HIZ0"/>
<dbReference type="OrthoDB" id="378710at2"/>
<dbReference type="InterPro" id="IPR006517">
    <property type="entry name" value="Phage_terminase_lsu-like_C"/>
</dbReference>
<dbReference type="RefSeq" id="WP_129351225.1">
    <property type="nucleotide sequence ID" value="NZ_CP026538.1"/>
</dbReference>
<dbReference type="Proteomes" id="UP000293296">
    <property type="component" value="Chromosome"/>
</dbReference>
<gene>
    <name evidence="1" type="ORF">C3Y92_07280</name>
</gene>
<dbReference type="Gene3D" id="3.30.420.240">
    <property type="match status" value="1"/>
</dbReference>
<sequence>MALKLKPKDFLAELSRLAESMRRTIEAECDGFASDPAAAQERRQRVKADFAFFRHTYFPHYSRYGDSVLHAWLDKTLPALVDHPDGQRLACAAPRGEAKSTIVAMIFVLWCLLTGRKRYVILVADAFEQAAALLEAVKVELEANPRLAMDWPEAVGLGRVWNVGVAITAGGVKLQAFGSGKRMRGLRHGPHRPDLVICDDLENDENVKSPEQRDKLQSWLQKTVLSLGEAGDTMDVILVGTVLHYDSVLARLLGNRLWRSRKFQAVIQWPDRMDLWDRWEEILLALGEEAAQVFYAKAGKAMEKGAVVSWPSARPLYKLMLKRARDGHAAFDSEQQNDPLSGEDAPFAACLTFWVERRDDWLYFGSLDPSLGKAGAGRDPSAILIGGYSRERGVLDVVEASIRKRVPDRIIEDVISFHECYRCLLWVVEAVQFQEFLRTELIRRAMLRGLAIPARAVTPITDKALRIEALQPYFAQGRIRLHPSQRTLIEQLKHFPKADHDDGPDALEMLWQAATRGFAAMAFTRVPKAGGRNLIGKGRHDHDDDDD</sequence>
<name>A0A4P6HIZ0_9BACT</name>